<feature type="domain" description="Integrase catalytic" evidence="1">
    <location>
        <begin position="85"/>
        <end position="249"/>
    </location>
</feature>
<feature type="non-terminal residue" evidence="2">
    <location>
        <position position="271"/>
    </location>
</feature>
<comment type="caution">
    <text evidence="2">The sequence shown here is derived from an EMBL/GenBank/DDBJ whole genome shotgun (WGS) entry which is preliminary data.</text>
</comment>
<dbReference type="InterPro" id="IPR036397">
    <property type="entry name" value="RNaseH_sf"/>
</dbReference>
<evidence type="ECO:0000313" key="3">
    <source>
        <dbReference type="Proteomes" id="UP001152523"/>
    </source>
</evidence>
<proteinExistence type="predicted"/>
<dbReference type="SUPFAM" id="SSF53098">
    <property type="entry name" value="Ribonuclease H-like"/>
    <property type="match status" value="1"/>
</dbReference>
<dbReference type="Pfam" id="PF13976">
    <property type="entry name" value="gag_pre-integrs"/>
    <property type="match status" value="1"/>
</dbReference>
<dbReference type="AlphaFoldDB" id="A0AAV0EWN6"/>
<dbReference type="PANTHER" id="PTHR42648:SF31">
    <property type="entry name" value="RNA-DIRECTED DNA POLYMERASE"/>
    <property type="match status" value="1"/>
</dbReference>
<dbReference type="InterPro" id="IPR025724">
    <property type="entry name" value="GAG-pre-integrase_dom"/>
</dbReference>
<dbReference type="Gene3D" id="3.30.420.10">
    <property type="entry name" value="Ribonuclease H-like superfamily/Ribonuclease H"/>
    <property type="match status" value="1"/>
</dbReference>
<sequence>MPIGVGRRRGGVYYFHSLDKIEAHSVKASDSAQLWHSRLGHPSLSVLRLVNCLNKSSFKQVQNKECDACLRAKQTRDVFKINDGRAGEPFELIHCDVWGPYRFSASCGARYFLTVVDDFSRAVWVHLIREKSEVQNILKQFFAMTQRQFNKMVKVVRCDNGMEFQALRSYFLDNGIIFQTSCVYTPQQNGRVERKHRHILEMGRALRFHANLPINFWGECILTAGYLINRLPSPLLGNKSPYELLHNKPPLYDQLRVFGCLCYAHSKNTNG</sequence>
<name>A0AAV0EWN6_9ASTE</name>
<protein>
    <recommendedName>
        <fullName evidence="1">Integrase catalytic domain-containing protein</fullName>
    </recommendedName>
</protein>
<reference evidence="2" key="1">
    <citation type="submission" date="2022-07" db="EMBL/GenBank/DDBJ databases">
        <authorList>
            <person name="Macas J."/>
            <person name="Novak P."/>
            <person name="Neumann P."/>
        </authorList>
    </citation>
    <scope>NUCLEOTIDE SEQUENCE</scope>
</reference>
<dbReference type="GO" id="GO:0015074">
    <property type="term" value="P:DNA integration"/>
    <property type="evidence" value="ECO:0007669"/>
    <property type="project" value="InterPro"/>
</dbReference>
<gene>
    <name evidence="2" type="ORF">CEPIT_LOCUS28442</name>
</gene>
<keyword evidence="3" id="KW-1185">Reference proteome</keyword>
<organism evidence="2 3">
    <name type="scientific">Cuscuta epithymum</name>
    <dbReference type="NCBI Taxonomy" id="186058"/>
    <lineage>
        <taxon>Eukaryota</taxon>
        <taxon>Viridiplantae</taxon>
        <taxon>Streptophyta</taxon>
        <taxon>Embryophyta</taxon>
        <taxon>Tracheophyta</taxon>
        <taxon>Spermatophyta</taxon>
        <taxon>Magnoliopsida</taxon>
        <taxon>eudicotyledons</taxon>
        <taxon>Gunneridae</taxon>
        <taxon>Pentapetalae</taxon>
        <taxon>asterids</taxon>
        <taxon>lamiids</taxon>
        <taxon>Solanales</taxon>
        <taxon>Convolvulaceae</taxon>
        <taxon>Cuscuteae</taxon>
        <taxon>Cuscuta</taxon>
        <taxon>Cuscuta subgen. Cuscuta</taxon>
    </lineage>
</organism>
<dbReference type="EMBL" id="CAMAPF010000948">
    <property type="protein sequence ID" value="CAH9127589.1"/>
    <property type="molecule type" value="Genomic_DNA"/>
</dbReference>
<evidence type="ECO:0000259" key="1">
    <source>
        <dbReference type="PROSITE" id="PS50994"/>
    </source>
</evidence>
<dbReference type="InterPro" id="IPR001584">
    <property type="entry name" value="Integrase_cat-core"/>
</dbReference>
<accession>A0AAV0EWN6</accession>
<dbReference type="Proteomes" id="UP001152523">
    <property type="component" value="Unassembled WGS sequence"/>
</dbReference>
<dbReference type="InterPro" id="IPR039537">
    <property type="entry name" value="Retrotran_Ty1/copia-like"/>
</dbReference>
<evidence type="ECO:0000313" key="2">
    <source>
        <dbReference type="EMBL" id="CAH9127589.1"/>
    </source>
</evidence>
<dbReference type="GO" id="GO:0003676">
    <property type="term" value="F:nucleic acid binding"/>
    <property type="evidence" value="ECO:0007669"/>
    <property type="project" value="InterPro"/>
</dbReference>
<dbReference type="InterPro" id="IPR012337">
    <property type="entry name" value="RNaseH-like_sf"/>
</dbReference>
<dbReference type="PROSITE" id="PS50994">
    <property type="entry name" value="INTEGRASE"/>
    <property type="match status" value="1"/>
</dbReference>
<dbReference type="Pfam" id="PF00665">
    <property type="entry name" value="rve"/>
    <property type="match status" value="1"/>
</dbReference>
<dbReference type="PANTHER" id="PTHR42648">
    <property type="entry name" value="TRANSPOSASE, PUTATIVE-RELATED"/>
    <property type="match status" value="1"/>
</dbReference>